<feature type="coiled-coil region" evidence="1">
    <location>
        <begin position="33"/>
        <end position="60"/>
    </location>
</feature>
<reference evidence="3" key="1">
    <citation type="submission" date="2021-03" db="EMBL/GenBank/DDBJ databases">
        <title>Draft genome sequence of rust myrtle Austropuccinia psidii MF-1, a brazilian biotype.</title>
        <authorList>
            <person name="Quecine M.C."/>
            <person name="Pachon D.M.R."/>
            <person name="Bonatelli M.L."/>
            <person name="Correr F.H."/>
            <person name="Franceschini L.M."/>
            <person name="Leite T.F."/>
            <person name="Margarido G.R.A."/>
            <person name="Almeida C.A."/>
            <person name="Ferrarezi J.A."/>
            <person name="Labate C.A."/>
        </authorList>
    </citation>
    <scope>NUCLEOTIDE SEQUENCE</scope>
    <source>
        <strain evidence="3">MF-1</strain>
    </source>
</reference>
<evidence type="ECO:0000256" key="2">
    <source>
        <dbReference type="SAM" id="MobiDB-lite"/>
    </source>
</evidence>
<feature type="compositionally biased region" description="Basic and acidic residues" evidence="2">
    <location>
        <begin position="100"/>
        <end position="112"/>
    </location>
</feature>
<comment type="caution">
    <text evidence="3">The sequence shown here is derived from an EMBL/GenBank/DDBJ whole genome shotgun (WGS) entry which is preliminary data.</text>
</comment>
<evidence type="ECO:0000313" key="3">
    <source>
        <dbReference type="EMBL" id="MBW0483840.1"/>
    </source>
</evidence>
<protein>
    <submittedName>
        <fullName evidence="3">Uncharacterized protein</fullName>
    </submittedName>
</protein>
<accession>A0A9Q3CJB2</accession>
<name>A0A9Q3CJB2_9BASI</name>
<evidence type="ECO:0000256" key="1">
    <source>
        <dbReference type="SAM" id="Coils"/>
    </source>
</evidence>
<feature type="region of interest" description="Disordered" evidence="2">
    <location>
        <begin position="93"/>
        <end position="125"/>
    </location>
</feature>
<gene>
    <name evidence="3" type="ORF">O181_023555</name>
</gene>
<proteinExistence type="predicted"/>
<dbReference type="AlphaFoldDB" id="A0A9Q3CJB2"/>
<sequence length="148" mass="17413">MFRFTVQTQKNLDEIHRRNVRLQELTTLQEATIKAMQESCAKLRKASEEANKRLNQVFEEKYHGNRDRDCLDQDINKFFNFFLIMKPKPQGHALDNPYQDDIKPDVFLDNKPRSPSQYQDGDKMTYPEKEELKQLPEASSCPKFSVLG</sequence>
<keyword evidence="4" id="KW-1185">Reference proteome</keyword>
<organism evidence="3 4">
    <name type="scientific">Austropuccinia psidii MF-1</name>
    <dbReference type="NCBI Taxonomy" id="1389203"/>
    <lineage>
        <taxon>Eukaryota</taxon>
        <taxon>Fungi</taxon>
        <taxon>Dikarya</taxon>
        <taxon>Basidiomycota</taxon>
        <taxon>Pucciniomycotina</taxon>
        <taxon>Pucciniomycetes</taxon>
        <taxon>Pucciniales</taxon>
        <taxon>Sphaerophragmiaceae</taxon>
        <taxon>Austropuccinia</taxon>
    </lineage>
</organism>
<evidence type="ECO:0000313" key="4">
    <source>
        <dbReference type="Proteomes" id="UP000765509"/>
    </source>
</evidence>
<keyword evidence="1" id="KW-0175">Coiled coil</keyword>
<dbReference type="Proteomes" id="UP000765509">
    <property type="component" value="Unassembled WGS sequence"/>
</dbReference>
<dbReference type="EMBL" id="AVOT02007409">
    <property type="protein sequence ID" value="MBW0483840.1"/>
    <property type="molecule type" value="Genomic_DNA"/>
</dbReference>